<keyword evidence="6" id="KW-1185">Reference proteome</keyword>
<protein>
    <submittedName>
        <fullName evidence="5">HxlR family transcriptional regulator</fullName>
    </submittedName>
</protein>
<dbReference type="Proteomes" id="UP001317870">
    <property type="component" value="Chromosome"/>
</dbReference>
<dbReference type="SUPFAM" id="SSF46785">
    <property type="entry name" value="Winged helix' DNA-binding domain"/>
    <property type="match status" value="1"/>
</dbReference>
<evidence type="ECO:0000313" key="5">
    <source>
        <dbReference type="EMBL" id="BDT98865.1"/>
    </source>
</evidence>
<reference evidence="5 6" key="1">
    <citation type="submission" date="2022-11" db="EMBL/GenBank/DDBJ databases">
        <title>Genome Sequencing of Nocardia sp. ON39_IFM12276 and assembly.</title>
        <authorList>
            <person name="Shimojima M."/>
            <person name="Toyokawa M."/>
            <person name="Uesaka K."/>
        </authorList>
    </citation>
    <scope>NUCLEOTIDE SEQUENCE [LARGE SCALE GENOMIC DNA]</scope>
    <source>
        <strain evidence="5 6">IFM 12276</strain>
    </source>
</reference>
<feature type="domain" description="HTH hxlR-type" evidence="4">
    <location>
        <begin position="11"/>
        <end position="108"/>
    </location>
</feature>
<dbReference type="Pfam" id="PF01638">
    <property type="entry name" value="HxlR"/>
    <property type="match status" value="1"/>
</dbReference>
<dbReference type="InterPro" id="IPR036388">
    <property type="entry name" value="WH-like_DNA-bd_sf"/>
</dbReference>
<dbReference type="InterPro" id="IPR036390">
    <property type="entry name" value="WH_DNA-bd_sf"/>
</dbReference>
<keyword evidence="3" id="KW-0804">Transcription</keyword>
<evidence type="ECO:0000259" key="4">
    <source>
        <dbReference type="PROSITE" id="PS51118"/>
    </source>
</evidence>
<dbReference type="Gene3D" id="1.10.10.10">
    <property type="entry name" value="Winged helix-like DNA-binding domain superfamily/Winged helix DNA-binding domain"/>
    <property type="match status" value="1"/>
</dbReference>
<dbReference type="RefSeq" id="WP_281878940.1">
    <property type="nucleotide sequence ID" value="NZ_AP026978.1"/>
</dbReference>
<dbReference type="PANTHER" id="PTHR33204:SF36">
    <property type="entry name" value="TRANSCRIPTIONAL REGULATORY PROTEIN"/>
    <property type="match status" value="1"/>
</dbReference>
<keyword evidence="2" id="KW-0238">DNA-binding</keyword>
<evidence type="ECO:0000313" key="6">
    <source>
        <dbReference type="Proteomes" id="UP001317870"/>
    </source>
</evidence>
<organism evidence="5 6">
    <name type="scientific">Nocardia sputorum</name>
    <dbReference type="NCBI Taxonomy" id="2984338"/>
    <lineage>
        <taxon>Bacteria</taxon>
        <taxon>Bacillati</taxon>
        <taxon>Actinomycetota</taxon>
        <taxon>Actinomycetes</taxon>
        <taxon>Mycobacteriales</taxon>
        <taxon>Nocardiaceae</taxon>
        <taxon>Nocardia</taxon>
    </lineage>
</organism>
<keyword evidence="1" id="KW-0805">Transcription regulation</keyword>
<evidence type="ECO:0000256" key="2">
    <source>
        <dbReference type="ARBA" id="ARBA00023125"/>
    </source>
</evidence>
<accession>A0ABM8CV66</accession>
<evidence type="ECO:0000256" key="1">
    <source>
        <dbReference type="ARBA" id="ARBA00023015"/>
    </source>
</evidence>
<dbReference type="EMBL" id="AP026978">
    <property type="protein sequence ID" value="BDT98865.1"/>
    <property type="molecule type" value="Genomic_DNA"/>
</dbReference>
<dbReference type="InterPro" id="IPR002577">
    <property type="entry name" value="HTH_HxlR"/>
</dbReference>
<proteinExistence type="predicted"/>
<sequence>MPKAAFSDIVCSIARTVDAIGERWTPLILRDLFIGLTRFEDLRRDLGIASNVLAARLDALHGHGIVEKRPYQSNPIRYEYLLTERGRDLYPVLTVLITWGDKWLAGTEGPPAVVVHRECGRPTSGVVVCRECGEPLTAGNVRWLSGPGGRRGPGTMLIGGLLEAGGPTG</sequence>
<gene>
    <name evidence="5" type="ORF">IFM12276_18940</name>
</gene>
<name>A0ABM8CV66_9NOCA</name>
<evidence type="ECO:0000256" key="3">
    <source>
        <dbReference type="ARBA" id="ARBA00023163"/>
    </source>
</evidence>
<dbReference type="PROSITE" id="PS51118">
    <property type="entry name" value="HTH_HXLR"/>
    <property type="match status" value="1"/>
</dbReference>
<dbReference type="PANTHER" id="PTHR33204">
    <property type="entry name" value="TRANSCRIPTIONAL REGULATOR, MARR FAMILY"/>
    <property type="match status" value="1"/>
</dbReference>